<sequence>MDRNVGGADRHLRILSAIALLGSALRTRGIKRVGALLAGAVLLLTAALQHCPLNALLGIDTCRSGERSERGE</sequence>
<dbReference type="EMBL" id="LTAZ01000003">
    <property type="protein sequence ID" value="KYH27096.1"/>
    <property type="molecule type" value="Genomic_DNA"/>
</dbReference>
<dbReference type="PATRIC" id="fig|1008153.3.peg.994"/>
<evidence type="ECO:0000259" key="2">
    <source>
        <dbReference type="Pfam" id="PF11127"/>
    </source>
</evidence>
<feature type="transmembrane region" description="Helical" evidence="1">
    <location>
        <begin position="35"/>
        <end position="57"/>
    </location>
</feature>
<evidence type="ECO:0000313" key="4">
    <source>
        <dbReference type="Proteomes" id="UP000075321"/>
    </source>
</evidence>
<name>A0A151AHH1_9EURY</name>
<keyword evidence="1" id="KW-0812">Transmembrane</keyword>
<dbReference type="RefSeq" id="WP_066380194.1">
    <property type="nucleotide sequence ID" value="NZ_LTAZ01000003.1"/>
</dbReference>
<protein>
    <recommendedName>
        <fullName evidence="2">Inner membrane protein YgaP-like transmembrane domain-containing protein</fullName>
    </recommendedName>
</protein>
<keyword evidence="4" id="KW-1185">Reference proteome</keyword>
<reference evidence="3 4" key="1">
    <citation type="submission" date="2016-02" db="EMBL/GenBank/DDBJ databases">
        <title>Genome sequence of Halalkalicoccus paucihalophilus DSM 24557.</title>
        <authorList>
            <person name="Poehlein A."/>
            <person name="Daniel R."/>
        </authorList>
    </citation>
    <scope>NUCLEOTIDE SEQUENCE [LARGE SCALE GENOMIC DNA]</scope>
    <source>
        <strain evidence="3 4">DSM 24557</strain>
    </source>
</reference>
<dbReference type="AlphaFoldDB" id="A0A151AHH1"/>
<accession>A0A151AHH1</accession>
<dbReference type="Pfam" id="PF11127">
    <property type="entry name" value="YgaP-like_TM"/>
    <property type="match status" value="1"/>
</dbReference>
<keyword evidence="1" id="KW-0472">Membrane</keyword>
<proteinExistence type="predicted"/>
<evidence type="ECO:0000313" key="3">
    <source>
        <dbReference type="EMBL" id="KYH27096.1"/>
    </source>
</evidence>
<gene>
    <name evidence="3" type="ORF">HAPAU_09860</name>
</gene>
<feature type="domain" description="Inner membrane protein YgaP-like transmembrane" evidence="2">
    <location>
        <begin position="1"/>
        <end position="63"/>
    </location>
</feature>
<dbReference type="Proteomes" id="UP000075321">
    <property type="component" value="Unassembled WGS sequence"/>
</dbReference>
<organism evidence="3 4">
    <name type="scientific">Halalkalicoccus paucihalophilus</name>
    <dbReference type="NCBI Taxonomy" id="1008153"/>
    <lineage>
        <taxon>Archaea</taxon>
        <taxon>Methanobacteriati</taxon>
        <taxon>Methanobacteriota</taxon>
        <taxon>Stenosarchaea group</taxon>
        <taxon>Halobacteria</taxon>
        <taxon>Halobacteriales</taxon>
        <taxon>Halococcaceae</taxon>
        <taxon>Halalkalicoccus</taxon>
    </lineage>
</organism>
<keyword evidence="1" id="KW-1133">Transmembrane helix</keyword>
<evidence type="ECO:0000256" key="1">
    <source>
        <dbReference type="SAM" id="Phobius"/>
    </source>
</evidence>
<comment type="caution">
    <text evidence="3">The sequence shown here is derived from an EMBL/GenBank/DDBJ whole genome shotgun (WGS) entry which is preliminary data.</text>
</comment>
<dbReference type="InterPro" id="IPR021309">
    <property type="entry name" value="YgaP-like_TM"/>
</dbReference>